<dbReference type="InterPro" id="IPR027417">
    <property type="entry name" value="P-loop_NTPase"/>
</dbReference>
<evidence type="ECO:0000313" key="5">
    <source>
        <dbReference type="EMBL" id="QCC52532.1"/>
    </source>
</evidence>
<dbReference type="EMBL" id="CP031310">
    <property type="protein sequence ID" value="QCC52532.1"/>
    <property type="molecule type" value="Genomic_DNA"/>
</dbReference>
<dbReference type="AlphaFoldDB" id="A0A4D6HHN5"/>
<evidence type="ECO:0000256" key="2">
    <source>
        <dbReference type="ARBA" id="ARBA00022741"/>
    </source>
</evidence>
<gene>
    <name evidence="5" type="ORF">DV733_15405</name>
</gene>
<dbReference type="InterPro" id="IPR003439">
    <property type="entry name" value="ABC_transporter-like_ATP-bd"/>
</dbReference>
<dbReference type="PROSITE" id="PS50893">
    <property type="entry name" value="ABC_TRANSPORTER_2"/>
    <property type="match status" value="1"/>
</dbReference>
<keyword evidence="6" id="KW-1185">Reference proteome</keyword>
<protein>
    <submittedName>
        <fullName evidence="5">ABC transporter ATP-binding protein</fullName>
    </submittedName>
</protein>
<dbReference type="GO" id="GO:0005524">
    <property type="term" value="F:ATP binding"/>
    <property type="evidence" value="ECO:0007669"/>
    <property type="project" value="UniProtKB-KW"/>
</dbReference>
<dbReference type="InterPro" id="IPR003593">
    <property type="entry name" value="AAA+_ATPase"/>
</dbReference>
<evidence type="ECO:0000259" key="4">
    <source>
        <dbReference type="PROSITE" id="PS50893"/>
    </source>
</evidence>
<evidence type="ECO:0000256" key="1">
    <source>
        <dbReference type="ARBA" id="ARBA00022448"/>
    </source>
</evidence>
<dbReference type="InterPro" id="IPR017871">
    <property type="entry name" value="ABC_transporter-like_CS"/>
</dbReference>
<dbReference type="SMART" id="SM00382">
    <property type="entry name" value="AAA"/>
    <property type="match status" value="1"/>
</dbReference>
<dbReference type="PROSITE" id="PS00211">
    <property type="entry name" value="ABC_TRANSPORTER_1"/>
    <property type="match status" value="1"/>
</dbReference>
<keyword evidence="2" id="KW-0547">Nucleotide-binding</keyword>
<evidence type="ECO:0000313" key="6">
    <source>
        <dbReference type="Proteomes" id="UP000296706"/>
    </source>
</evidence>
<dbReference type="STRING" id="1457250.GCA_000755225_01957"/>
<proteinExistence type="predicted"/>
<dbReference type="CDD" id="cd03230">
    <property type="entry name" value="ABC_DR_subfamily_A"/>
    <property type="match status" value="1"/>
</dbReference>
<dbReference type="GO" id="GO:0016887">
    <property type="term" value="F:ATP hydrolysis activity"/>
    <property type="evidence" value="ECO:0007669"/>
    <property type="project" value="InterPro"/>
</dbReference>
<dbReference type="Gene3D" id="3.40.50.300">
    <property type="entry name" value="P-loop containing nucleotide triphosphate hydrolases"/>
    <property type="match status" value="1"/>
</dbReference>
<sequence length="327" mass="35803">MGVIEVSDLSKHYGDVRAVDGVSFTVDAGEVFGFLGPNGAGKTTTIRTLLGFLEPTDGSGTVLGSDCTDEPAMIEAKRSIGYLPANPAFEESATGREILDLHGSIKGESRRAELLELFDPPLDRRVREYSSGNKQKLGIIQSFMHDPELVVMDEPTSGLDPLMQQRFNEFVREERDRGTTVFFSSHVLSEVRRVCDRVAILRNGKLVTTEKIESLLDRSGKFVHARIRGRVGADAFDGSAVHDLERVVVDDEDGDRDAIDGADGGELATVTEVRFTYTGDVNDLLTSLANHDLLDLDIEEAPLEEVFMRFYGAEDGSTAEERGDADV</sequence>
<dbReference type="InterPro" id="IPR051782">
    <property type="entry name" value="ABC_Transporter_VariousFunc"/>
</dbReference>
<dbReference type="PANTHER" id="PTHR42939">
    <property type="entry name" value="ABC TRANSPORTER ATP-BINDING PROTEIN ALBC-RELATED"/>
    <property type="match status" value="1"/>
</dbReference>
<dbReference type="KEGG" id="hsn:DV733_15405"/>
<organism evidence="5 6">
    <name type="scientific">Halapricum salinum</name>
    <dbReference type="NCBI Taxonomy" id="1457250"/>
    <lineage>
        <taxon>Archaea</taxon>
        <taxon>Methanobacteriati</taxon>
        <taxon>Methanobacteriota</taxon>
        <taxon>Stenosarchaea group</taxon>
        <taxon>Halobacteria</taxon>
        <taxon>Halobacteriales</taxon>
        <taxon>Haloarculaceae</taxon>
        <taxon>Halapricum</taxon>
    </lineage>
</organism>
<dbReference type="SUPFAM" id="SSF52540">
    <property type="entry name" value="P-loop containing nucleoside triphosphate hydrolases"/>
    <property type="match status" value="1"/>
</dbReference>
<dbReference type="PANTHER" id="PTHR42939:SF1">
    <property type="entry name" value="ABC TRANSPORTER ATP-BINDING PROTEIN ALBC-RELATED"/>
    <property type="match status" value="1"/>
</dbReference>
<reference evidence="5 6" key="1">
    <citation type="journal article" date="2019" name="Nat. Commun.">
        <title>A new type of DNA phosphorothioation-based antiviral system in archaea.</title>
        <authorList>
            <person name="Xiong L."/>
            <person name="Liu S."/>
            <person name="Chen S."/>
            <person name="Xiao Y."/>
            <person name="Zhu B."/>
            <person name="Gao Y."/>
            <person name="Zhang Y."/>
            <person name="Chen B."/>
            <person name="Luo J."/>
            <person name="Deng Z."/>
            <person name="Chen X."/>
            <person name="Wang L."/>
            <person name="Chen S."/>
        </authorList>
    </citation>
    <scope>NUCLEOTIDE SEQUENCE [LARGE SCALE GENOMIC DNA]</scope>
    <source>
        <strain evidence="5 6">CBA1105</strain>
    </source>
</reference>
<dbReference type="GeneID" id="39849275"/>
<dbReference type="OrthoDB" id="87732at2157"/>
<accession>A0A4D6HHN5</accession>
<keyword evidence="3 5" id="KW-0067">ATP-binding</keyword>
<dbReference type="Pfam" id="PF00005">
    <property type="entry name" value="ABC_tran"/>
    <property type="match status" value="1"/>
</dbReference>
<evidence type="ECO:0000256" key="3">
    <source>
        <dbReference type="ARBA" id="ARBA00022840"/>
    </source>
</evidence>
<dbReference type="Proteomes" id="UP000296706">
    <property type="component" value="Chromosome"/>
</dbReference>
<dbReference type="RefSeq" id="WP_049992853.1">
    <property type="nucleotide sequence ID" value="NZ_CP031310.1"/>
</dbReference>
<keyword evidence="1" id="KW-0813">Transport</keyword>
<feature type="domain" description="ABC transporter" evidence="4">
    <location>
        <begin position="4"/>
        <end position="228"/>
    </location>
</feature>
<name>A0A4D6HHN5_9EURY</name>